<evidence type="ECO:0000259" key="1">
    <source>
        <dbReference type="PROSITE" id="PS50011"/>
    </source>
</evidence>
<sequence length="339" mass="37612">MPCIEVVEVLVKRGCADLTNLLDDSTSFPVANGGLGDVFSGQLRDGTPVAIKTIRTHYDPHRSARVYHKQAAKEIYTWSKCKHPNVVGLVGLAVFRDCLAMISRWQENGTLPQYLSKNPSANRCKLSTSICAGLVYLHDNDIVRTLFIRHHNLRALLRLLTCCILAGARRPKRTLLQANVLVSKDGTAMLADFGNATMLYTSLQFTQSSTSITSTPRWTAPEILEGLTRHTEAGDVYSLGMTILETFTSKVPFPDKVDLALIFHVVLQKSIPTRPNKIIPPKSIDGDRLWSILTKCWTYNPKNRPIARGIWEGIKSITPDTLMVIGGKAEGKLKDNSKE</sequence>
<evidence type="ECO:0000313" key="3">
    <source>
        <dbReference type="Proteomes" id="UP000663831"/>
    </source>
</evidence>
<evidence type="ECO:0000313" key="2">
    <source>
        <dbReference type="EMBL" id="CAE6512287.1"/>
    </source>
</evidence>
<dbReference type="AlphaFoldDB" id="A0A8H3D6E3"/>
<dbReference type="PROSITE" id="PS50011">
    <property type="entry name" value="PROTEIN_KINASE_DOM"/>
    <property type="match status" value="1"/>
</dbReference>
<dbReference type="InterPro" id="IPR011009">
    <property type="entry name" value="Kinase-like_dom_sf"/>
</dbReference>
<proteinExistence type="predicted"/>
<organism evidence="2 3">
    <name type="scientific">Rhizoctonia solani</name>
    <dbReference type="NCBI Taxonomy" id="456999"/>
    <lineage>
        <taxon>Eukaryota</taxon>
        <taxon>Fungi</taxon>
        <taxon>Dikarya</taxon>
        <taxon>Basidiomycota</taxon>
        <taxon>Agaricomycotina</taxon>
        <taxon>Agaricomycetes</taxon>
        <taxon>Cantharellales</taxon>
        <taxon>Ceratobasidiaceae</taxon>
        <taxon>Rhizoctonia</taxon>
    </lineage>
</organism>
<dbReference type="GO" id="GO:0005524">
    <property type="term" value="F:ATP binding"/>
    <property type="evidence" value="ECO:0007669"/>
    <property type="project" value="InterPro"/>
</dbReference>
<dbReference type="Pfam" id="PF07714">
    <property type="entry name" value="PK_Tyr_Ser-Thr"/>
    <property type="match status" value="1"/>
</dbReference>
<dbReference type="EMBL" id="CAJMWV010005508">
    <property type="protein sequence ID" value="CAE6512287.1"/>
    <property type="molecule type" value="Genomic_DNA"/>
</dbReference>
<dbReference type="Gene3D" id="1.10.510.10">
    <property type="entry name" value="Transferase(Phosphotransferase) domain 1"/>
    <property type="match status" value="1"/>
</dbReference>
<dbReference type="InterPro" id="IPR051681">
    <property type="entry name" value="Ser/Thr_Kinases-Pseudokinases"/>
</dbReference>
<accession>A0A8H3D6E3</accession>
<reference evidence="2" key="1">
    <citation type="submission" date="2021-01" db="EMBL/GenBank/DDBJ databases">
        <authorList>
            <person name="Kaushik A."/>
        </authorList>
    </citation>
    <scope>NUCLEOTIDE SEQUENCE</scope>
    <source>
        <strain evidence="2">AG3-1AP</strain>
    </source>
</reference>
<name>A0A8H3D6E3_9AGAM</name>
<dbReference type="InterPro" id="IPR000719">
    <property type="entry name" value="Prot_kinase_dom"/>
</dbReference>
<feature type="domain" description="Protein kinase" evidence="1">
    <location>
        <begin position="24"/>
        <end position="323"/>
    </location>
</feature>
<protein>
    <recommendedName>
        <fullName evidence="1">Protein kinase domain-containing protein</fullName>
    </recommendedName>
</protein>
<dbReference type="Pfam" id="PF00069">
    <property type="entry name" value="Pkinase"/>
    <property type="match status" value="1"/>
</dbReference>
<dbReference type="InterPro" id="IPR001245">
    <property type="entry name" value="Ser-Thr/Tyr_kinase_cat_dom"/>
</dbReference>
<dbReference type="GO" id="GO:0004674">
    <property type="term" value="F:protein serine/threonine kinase activity"/>
    <property type="evidence" value="ECO:0007669"/>
    <property type="project" value="TreeGrafter"/>
</dbReference>
<dbReference type="Proteomes" id="UP000663831">
    <property type="component" value="Unassembled WGS sequence"/>
</dbReference>
<dbReference type="PANTHER" id="PTHR44329">
    <property type="entry name" value="SERINE/THREONINE-PROTEIN KINASE TNNI3K-RELATED"/>
    <property type="match status" value="1"/>
</dbReference>
<dbReference type="SUPFAM" id="SSF56112">
    <property type="entry name" value="Protein kinase-like (PK-like)"/>
    <property type="match status" value="1"/>
</dbReference>
<gene>
    <name evidence="2" type="ORF">RDB_LOCUS133086</name>
</gene>
<comment type="caution">
    <text evidence="2">The sequence shown here is derived from an EMBL/GenBank/DDBJ whole genome shotgun (WGS) entry which is preliminary data.</text>
</comment>